<accession>X1SRW0</accession>
<comment type="caution">
    <text evidence="2">The sequence shown here is derived from an EMBL/GenBank/DDBJ whole genome shotgun (WGS) entry which is preliminary data.</text>
</comment>
<keyword evidence="1" id="KW-0472">Membrane</keyword>
<evidence type="ECO:0000313" key="2">
    <source>
        <dbReference type="EMBL" id="GAI95678.1"/>
    </source>
</evidence>
<feature type="transmembrane region" description="Helical" evidence="1">
    <location>
        <begin position="41"/>
        <end position="60"/>
    </location>
</feature>
<protein>
    <submittedName>
        <fullName evidence="2">Uncharacterized protein</fullName>
    </submittedName>
</protein>
<reference evidence="2" key="1">
    <citation type="journal article" date="2014" name="Front. Microbiol.">
        <title>High frequency of phylogenetically diverse reductive dehalogenase-homologous genes in deep subseafloor sedimentary metagenomes.</title>
        <authorList>
            <person name="Kawai M."/>
            <person name="Futagami T."/>
            <person name="Toyoda A."/>
            <person name="Takaki Y."/>
            <person name="Nishi S."/>
            <person name="Hori S."/>
            <person name="Arai W."/>
            <person name="Tsubouchi T."/>
            <person name="Morono Y."/>
            <person name="Uchiyama I."/>
            <person name="Ito T."/>
            <person name="Fujiyama A."/>
            <person name="Inagaki F."/>
            <person name="Takami H."/>
        </authorList>
    </citation>
    <scope>NUCLEOTIDE SEQUENCE</scope>
    <source>
        <strain evidence="2">Expedition CK06-06</strain>
    </source>
</reference>
<organism evidence="2">
    <name type="scientific">marine sediment metagenome</name>
    <dbReference type="NCBI Taxonomy" id="412755"/>
    <lineage>
        <taxon>unclassified sequences</taxon>
        <taxon>metagenomes</taxon>
        <taxon>ecological metagenomes</taxon>
    </lineage>
</organism>
<keyword evidence="1" id="KW-1133">Transmembrane helix</keyword>
<gene>
    <name evidence="2" type="ORF">S12H4_29215</name>
</gene>
<dbReference type="AlphaFoldDB" id="X1SRW0"/>
<sequence length="66" mass="7007">MANGLITPKLVLQVAEAASDLEITHAEAMAITAGMFSDLTSAMMFGFVLWTMGMIGMAVGKTVERK</sequence>
<keyword evidence="1" id="KW-0812">Transmembrane</keyword>
<dbReference type="EMBL" id="BARW01016833">
    <property type="protein sequence ID" value="GAI95678.1"/>
    <property type="molecule type" value="Genomic_DNA"/>
</dbReference>
<proteinExistence type="predicted"/>
<evidence type="ECO:0000256" key="1">
    <source>
        <dbReference type="SAM" id="Phobius"/>
    </source>
</evidence>
<name>X1SRW0_9ZZZZ</name>